<evidence type="ECO:0000313" key="2">
    <source>
        <dbReference type="Proteomes" id="UP001063166"/>
    </source>
</evidence>
<dbReference type="AlphaFoldDB" id="A0A9P3URI2"/>
<evidence type="ECO:0000313" key="1">
    <source>
        <dbReference type="EMBL" id="GLB45114.1"/>
    </source>
</evidence>
<dbReference type="EMBL" id="BRPK01000020">
    <property type="protein sequence ID" value="GLB45114.1"/>
    <property type="molecule type" value="Genomic_DNA"/>
</dbReference>
<dbReference type="Proteomes" id="UP001063166">
    <property type="component" value="Unassembled WGS sequence"/>
</dbReference>
<gene>
    <name evidence="1" type="ORF">LshimejAT787_2000190</name>
</gene>
<sequence length="102" mass="11346">MTCVCSLKDNALTFLKGPYKDDLKADIVYSLSSYTSQLLAAAPVITRLASQQSALQSCCSSRTPVDPVGEGMGIWTPSHLRLFRENLNRHSQKTCRHNVHHE</sequence>
<protein>
    <submittedName>
        <fullName evidence="1">Uncharacterized protein</fullName>
    </submittedName>
</protein>
<name>A0A9P3URI2_LYOSH</name>
<accession>A0A9P3URI2</accession>
<proteinExistence type="predicted"/>
<organism evidence="1 2">
    <name type="scientific">Lyophyllum shimeji</name>
    <name type="common">Hon-shimeji</name>
    <name type="synonym">Tricholoma shimeji</name>
    <dbReference type="NCBI Taxonomy" id="47721"/>
    <lineage>
        <taxon>Eukaryota</taxon>
        <taxon>Fungi</taxon>
        <taxon>Dikarya</taxon>
        <taxon>Basidiomycota</taxon>
        <taxon>Agaricomycotina</taxon>
        <taxon>Agaricomycetes</taxon>
        <taxon>Agaricomycetidae</taxon>
        <taxon>Agaricales</taxon>
        <taxon>Tricholomatineae</taxon>
        <taxon>Lyophyllaceae</taxon>
        <taxon>Lyophyllum</taxon>
    </lineage>
</organism>
<keyword evidence="2" id="KW-1185">Reference proteome</keyword>
<reference evidence="1" key="1">
    <citation type="submission" date="2022-07" db="EMBL/GenBank/DDBJ databases">
        <title>The genome of Lyophyllum shimeji provides insight into the initial evolution of ectomycorrhizal fungal genome.</title>
        <authorList>
            <person name="Kobayashi Y."/>
            <person name="Shibata T."/>
            <person name="Hirakawa H."/>
            <person name="Shigenobu S."/>
            <person name="Nishiyama T."/>
            <person name="Yamada A."/>
            <person name="Hasebe M."/>
            <person name="Kawaguchi M."/>
        </authorList>
    </citation>
    <scope>NUCLEOTIDE SEQUENCE</scope>
    <source>
        <strain evidence="1">AT787</strain>
    </source>
</reference>
<comment type="caution">
    <text evidence="1">The sequence shown here is derived from an EMBL/GenBank/DDBJ whole genome shotgun (WGS) entry which is preliminary data.</text>
</comment>